<protein>
    <submittedName>
        <fullName evidence="1">Uncharacterized protein</fullName>
    </submittedName>
</protein>
<comment type="caution">
    <text evidence="1">The sequence shown here is derived from an EMBL/GenBank/DDBJ whole genome shotgun (WGS) entry which is preliminary data.</text>
</comment>
<proteinExistence type="predicted"/>
<keyword evidence="2" id="KW-1185">Reference proteome</keyword>
<organism evidence="1 2">
    <name type="scientific">Perca fluviatilis</name>
    <name type="common">European perch</name>
    <dbReference type="NCBI Taxonomy" id="8168"/>
    <lineage>
        <taxon>Eukaryota</taxon>
        <taxon>Metazoa</taxon>
        <taxon>Chordata</taxon>
        <taxon>Craniata</taxon>
        <taxon>Vertebrata</taxon>
        <taxon>Euteleostomi</taxon>
        <taxon>Actinopterygii</taxon>
        <taxon>Neopterygii</taxon>
        <taxon>Teleostei</taxon>
        <taxon>Neoteleostei</taxon>
        <taxon>Acanthomorphata</taxon>
        <taxon>Eupercaria</taxon>
        <taxon>Perciformes</taxon>
        <taxon>Percoidei</taxon>
        <taxon>Percidae</taxon>
        <taxon>Percinae</taxon>
        <taxon>Perca</taxon>
    </lineage>
</organism>
<dbReference type="AlphaFoldDB" id="A0A6A5ENB0"/>
<evidence type="ECO:0000313" key="1">
    <source>
        <dbReference type="EMBL" id="KAF1375502.1"/>
    </source>
</evidence>
<reference evidence="1 2" key="1">
    <citation type="submission" date="2019-06" db="EMBL/GenBank/DDBJ databases">
        <title>A chromosome-scale genome assembly of the European perch, Perca fluviatilis.</title>
        <authorList>
            <person name="Roques C."/>
            <person name="Zahm M."/>
            <person name="Cabau C."/>
            <person name="Klopp C."/>
            <person name="Bouchez O."/>
            <person name="Donnadieu C."/>
            <person name="Kuhl H."/>
            <person name="Gislard M."/>
            <person name="Guendouz S."/>
            <person name="Journot L."/>
            <person name="Haffray P."/>
            <person name="Bestin A."/>
            <person name="Morvezen R."/>
            <person name="Feron R."/>
            <person name="Wen M."/>
            <person name="Jouanno E."/>
            <person name="Herpin A."/>
            <person name="Schartl M."/>
            <person name="Postlethwait J."/>
            <person name="Schaerlinger B."/>
            <person name="Chardard D."/>
            <person name="Lecocq T."/>
            <person name="Poncet C."/>
            <person name="Jaffrelo L."/>
            <person name="Lampietro C."/>
            <person name="Guiguen Y."/>
        </authorList>
    </citation>
    <scope>NUCLEOTIDE SEQUENCE [LARGE SCALE GENOMIC DNA]</scope>
    <source>
        <tissue evidence="1">Blood</tissue>
    </source>
</reference>
<evidence type="ECO:0000313" key="2">
    <source>
        <dbReference type="Proteomes" id="UP000465112"/>
    </source>
</evidence>
<gene>
    <name evidence="1" type="ORF">PFLUV_G00220870</name>
</gene>
<accession>A0A6A5ENB0</accession>
<dbReference type="EMBL" id="VHII01000019">
    <property type="protein sequence ID" value="KAF1375502.1"/>
    <property type="molecule type" value="Genomic_DNA"/>
</dbReference>
<name>A0A6A5ENB0_PERFL</name>
<sequence>MEREGGLERKNEEEVRLAARLVPTNAGLLMKHRAGYPIIQVALHGNEDYSPAFTTDCLLRIVDSLWIKRFNILIN</sequence>
<dbReference type="Proteomes" id="UP000465112">
    <property type="component" value="Chromosome 19"/>
</dbReference>